<dbReference type="SMART" id="SM00342">
    <property type="entry name" value="HTH_ARAC"/>
    <property type="match status" value="1"/>
</dbReference>
<keyword evidence="6" id="KW-1185">Reference proteome</keyword>
<dbReference type="EMBL" id="JAPKFM010000025">
    <property type="protein sequence ID" value="MCX2966321.1"/>
    <property type="molecule type" value="Genomic_DNA"/>
</dbReference>
<evidence type="ECO:0000256" key="3">
    <source>
        <dbReference type="ARBA" id="ARBA00023163"/>
    </source>
</evidence>
<keyword evidence="2" id="KW-0238">DNA-binding</keyword>
<name>A0A9X3D7Q4_9ACTN</name>
<evidence type="ECO:0000313" key="5">
    <source>
        <dbReference type="EMBL" id="MCX2966321.1"/>
    </source>
</evidence>
<reference evidence="5" key="1">
    <citation type="submission" date="2022-10" db="EMBL/GenBank/DDBJ databases">
        <title>WGS of marine actinomycetes from Thailand.</title>
        <authorList>
            <person name="Thawai C."/>
        </authorList>
    </citation>
    <scope>NUCLEOTIDE SEQUENCE</scope>
    <source>
        <strain evidence="5">SW21</strain>
    </source>
</reference>
<dbReference type="RefSeq" id="WP_235721566.1">
    <property type="nucleotide sequence ID" value="NZ_JAPKFM010000025.1"/>
</dbReference>
<evidence type="ECO:0000256" key="2">
    <source>
        <dbReference type="ARBA" id="ARBA00023125"/>
    </source>
</evidence>
<sequence>MAVIRGTSLLGFAELVAQLGADPDPLLRRAGIAPDDAGRFDAFLTYASLIRVLESAAEATDRADFGRLLAQRHGIEILGPVGVAARTAGSVAAAFTIFEKYLGAYSSGLTARIQPLPDDRFSFVELRLLTPHLPAHPQTTELSLGATLQVLRFLLGAGYAPLSVHLPHEALTSRDDYLHYFSCTPRFGEPRAGFTILTADLDHPLVDDEHTHRAMLGYLDTVIDRTAPGVTTSVRELVRQLLPTMSATLPVVADQFGLHPKALQRLLAGEGSNFLAVVDDVRREMAQRYLRDTDVTLSHLAHELGYAEQSVFSRSCQRWFGSSPARLRKQWRTTPALSPADHPA</sequence>
<evidence type="ECO:0000313" key="6">
    <source>
        <dbReference type="Proteomes" id="UP001143347"/>
    </source>
</evidence>
<organism evidence="5 6">
    <name type="scientific">Gordonia aquimaris</name>
    <dbReference type="NCBI Taxonomy" id="2984863"/>
    <lineage>
        <taxon>Bacteria</taxon>
        <taxon>Bacillati</taxon>
        <taxon>Actinomycetota</taxon>
        <taxon>Actinomycetes</taxon>
        <taxon>Mycobacteriales</taxon>
        <taxon>Gordoniaceae</taxon>
        <taxon>Gordonia</taxon>
    </lineage>
</organism>
<dbReference type="GO" id="GO:0000976">
    <property type="term" value="F:transcription cis-regulatory region binding"/>
    <property type="evidence" value="ECO:0007669"/>
    <property type="project" value="TreeGrafter"/>
</dbReference>
<dbReference type="InterPro" id="IPR032687">
    <property type="entry name" value="AraC-type_N"/>
</dbReference>
<gene>
    <name evidence="5" type="ORF">OSB52_19750</name>
</gene>
<dbReference type="AlphaFoldDB" id="A0A9X3D7Q4"/>
<accession>A0A9X3D7Q4</accession>
<dbReference type="PANTHER" id="PTHR47894:SF4">
    <property type="entry name" value="HTH-TYPE TRANSCRIPTIONAL REGULATOR GADX"/>
    <property type="match status" value="1"/>
</dbReference>
<keyword evidence="3" id="KW-0804">Transcription</keyword>
<dbReference type="Pfam" id="PF12833">
    <property type="entry name" value="HTH_18"/>
    <property type="match status" value="1"/>
</dbReference>
<dbReference type="InterPro" id="IPR018060">
    <property type="entry name" value="HTH_AraC"/>
</dbReference>
<keyword evidence="1" id="KW-0805">Transcription regulation</keyword>
<feature type="domain" description="HTH araC/xylS-type" evidence="4">
    <location>
        <begin position="232"/>
        <end position="330"/>
    </location>
</feature>
<evidence type="ECO:0000259" key="4">
    <source>
        <dbReference type="PROSITE" id="PS01124"/>
    </source>
</evidence>
<dbReference type="PANTHER" id="PTHR47894">
    <property type="entry name" value="HTH-TYPE TRANSCRIPTIONAL REGULATOR GADX"/>
    <property type="match status" value="1"/>
</dbReference>
<dbReference type="PROSITE" id="PS01124">
    <property type="entry name" value="HTH_ARAC_FAMILY_2"/>
    <property type="match status" value="1"/>
</dbReference>
<dbReference type="GO" id="GO:0003700">
    <property type="term" value="F:DNA-binding transcription factor activity"/>
    <property type="evidence" value="ECO:0007669"/>
    <property type="project" value="InterPro"/>
</dbReference>
<dbReference type="InterPro" id="IPR009057">
    <property type="entry name" value="Homeodomain-like_sf"/>
</dbReference>
<evidence type="ECO:0000256" key="1">
    <source>
        <dbReference type="ARBA" id="ARBA00023015"/>
    </source>
</evidence>
<dbReference type="Proteomes" id="UP001143347">
    <property type="component" value="Unassembled WGS sequence"/>
</dbReference>
<dbReference type="SUPFAM" id="SSF46689">
    <property type="entry name" value="Homeodomain-like"/>
    <property type="match status" value="1"/>
</dbReference>
<dbReference type="GO" id="GO:0005829">
    <property type="term" value="C:cytosol"/>
    <property type="evidence" value="ECO:0007669"/>
    <property type="project" value="TreeGrafter"/>
</dbReference>
<comment type="caution">
    <text evidence="5">The sequence shown here is derived from an EMBL/GenBank/DDBJ whole genome shotgun (WGS) entry which is preliminary data.</text>
</comment>
<dbReference type="Gene3D" id="1.10.10.60">
    <property type="entry name" value="Homeodomain-like"/>
    <property type="match status" value="1"/>
</dbReference>
<dbReference type="Pfam" id="PF12625">
    <property type="entry name" value="Arabinose_bd"/>
    <property type="match status" value="1"/>
</dbReference>
<proteinExistence type="predicted"/>
<protein>
    <submittedName>
        <fullName evidence="5">AraC family transcriptional regulator</fullName>
    </submittedName>
</protein>